<keyword evidence="2" id="KW-0479">Metal-binding</keyword>
<evidence type="ECO:0000256" key="1">
    <source>
        <dbReference type="ARBA" id="ARBA00005568"/>
    </source>
</evidence>
<dbReference type="AlphaFoldDB" id="A0A6S6YYD5"/>
<reference evidence="5 6" key="1">
    <citation type="submission" date="2020-04" db="EMBL/GenBank/DDBJ databases">
        <authorList>
            <person name="De Canck E."/>
        </authorList>
    </citation>
    <scope>NUCLEOTIDE SEQUENCE [LARGE SCALE GENOMIC DNA]</scope>
    <source>
        <strain evidence="5 6">LMG 3458</strain>
    </source>
</reference>
<evidence type="ECO:0000259" key="4">
    <source>
        <dbReference type="Pfam" id="PF03328"/>
    </source>
</evidence>
<dbReference type="InterPro" id="IPR050251">
    <property type="entry name" value="HpcH-HpaI_aldolase"/>
</dbReference>
<dbReference type="PANTHER" id="PTHR30502:SF0">
    <property type="entry name" value="PHOSPHOENOLPYRUVATE CARBOXYLASE FAMILY PROTEIN"/>
    <property type="match status" value="1"/>
</dbReference>
<protein>
    <submittedName>
        <fullName evidence="5">5-keto-4-deoxy-D-glucarate aldolase</fullName>
        <ecNumber evidence="5">4.1.2.20</ecNumber>
    </submittedName>
</protein>
<accession>A0A6S6YYD5</accession>
<proteinExistence type="inferred from homology"/>
<name>A0A6S6YYD5_9BURK</name>
<dbReference type="Pfam" id="PF03328">
    <property type="entry name" value="HpcH_HpaI"/>
    <property type="match status" value="1"/>
</dbReference>
<dbReference type="InterPro" id="IPR040442">
    <property type="entry name" value="Pyrv_kinase-like_dom_sf"/>
</dbReference>
<comment type="similarity">
    <text evidence="1">Belongs to the HpcH/HpaI aldolase family.</text>
</comment>
<dbReference type="EC" id="4.1.2.20" evidence="5"/>
<sequence>MNHPNPIRQALLALTPTEGCWLTLASPAVAEAIAHCGFDWLVVDMEHAPNDVDSTTAQLRAVDAARAQGAATHAAVRVTANDPVLVKRAMDCGAQTIVFPNVDTVDDARRAIASMRFPSNGNGGLRGVAGLVRAGRYGQDPAYVAEANGQACAILQIESAEAVRNIDAIAALPGADCLFIGTADLAASLGHLGDMTHAAVVDAVDAVMQAARTHGKAVGIFANSAEEAARYRQRGVQFIALHSDVAWLARGARQARAQFAAACA</sequence>
<keyword evidence="3 5" id="KW-0456">Lyase</keyword>
<dbReference type="RefSeq" id="WP_175190911.1">
    <property type="nucleotide sequence ID" value="NZ_CADIJO010000001.1"/>
</dbReference>
<dbReference type="PANTHER" id="PTHR30502">
    <property type="entry name" value="2-KETO-3-DEOXY-L-RHAMNONATE ALDOLASE"/>
    <property type="match status" value="1"/>
</dbReference>
<dbReference type="InterPro" id="IPR005000">
    <property type="entry name" value="Aldolase/citrate-lyase_domain"/>
</dbReference>
<dbReference type="GO" id="GO:0046872">
    <property type="term" value="F:metal ion binding"/>
    <property type="evidence" value="ECO:0007669"/>
    <property type="project" value="UniProtKB-KW"/>
</dbReference>
<feature type="domain" description="HpcH/HpaI aldolase/citrate lyase" evidence="4">
    <location>
        <begin position="19"/>
        <end position="246"/>
    </location>
</feature>
<dbReference type="Gene3D" id="3.20.20.60">
    <property type="entry name" value="Phosphoenolpyruvate-binding domains"/>
    <property type="match status" value="1"/>
</dbReference>
<dbReference type="EMBL" id="CADIJO010000001">
    <property type="protein sequence ID" value="CAB3651923.1"/>
    <property type="molecule type" value="Genomic_DNA"/>
</dbReference>
<dbReference type="InterPro" id="IPR015813">
    <property type="entry name" value="Pyrv/PenolPyrv_kinase-like_dom"/>
</dbReference>
<organism evidence="5 6">
    <name type="scientific">Achromobacter deleyi</name>
    <dbReference type="NCBI Taxonomy" id="1353891"/>
    <lineage>
        <taxon>Bacteria</taxon>
        <taxon>Pseudomonadati</taxon>
        <taxon>Pseudomonadota</taxon>
        <taxon>Betaproteobacteria</taxon>
        <taxon>Burkholderiales</taxon>
        <taxon>Alcaligenaceae</taxon>
        <taxon>Achromobacter</taxon>
    </lineage>
</organism>
<evidence type="ECO:0000313" key="5">
    <source>
        <dbReference type="EMBL" id="CAB3651923.1"/>
    </source>
</evidence>
<evidence type="ECO:0000256" key="3">
    <source>
        <dbReference type="ARBA" id="ARBA00023239"/>
    </source>
</evidence>
<evidence type="ECO:0000256" key="2">
    <source>
        <dbReference type="ARBA" id="ARBA00022723"/>
    </source>
</evidence>
<dbReference type="GO" id="GO:0008672">
    <property type="term" value="F:2-dehydro-3-deoxyglucarate aldolase activity"/>
    <property type="evidence" value="ECO:0007669"/>
    <property type="project" value="UniProtKB-EC"/>
</dbReference>
<dbReference type="GO" id="GO:0005737">
    <property type="term" value="C:cytoplasm"/>
    <property type="evidence" value="ECO:0007669"/>
    <property type="project" value="TreeGrafter"/>
</dbReference>
<dbReference type="SUPFAM" id="SSF51621">
    <property type="entry name" value="Phosphoenolpyruvate/pyruvate domain"/>
    <property type="match status" value="1"/>
</dbReference>
<evidence type="ECO:0000313" key="6">
    <source>
        <dbReference type="Proteomes" id="UP000494111"/>
    </source>
</evidence>
<gene>
    <name evidence="5" type="primary">garL_1</name>
    <name evidence="5" type="ORF">LMG3458_00115</name>
</gene>
<dbReference type="Proteomes" id="UP000494111">
    <property type="component" value="Unassembled WGS sequence"/>
</dbReference>